<dbReference type="Pfam" id="PF02624">
    <property type="entry name" value="YcaO"/>
    <property type="match status" value="1"/>
</dbReference>
<dbReference type="Gene3D" id="3.30.1330.230">
    <property type="match status" value="1"/>
</dbReference>
<feature type="domain" description="YcaO" evidence="1">
    <location>
        <begin position="160"/>
        <end position="532"/>
    </location>
</feature>
<dbReference type="EMBL" id="AGWN01000004">
    <property type="protein sequence ID" value="EPD29425.1"/>
    <property type="molecule type" value="Genomic_DNA"/>
</dbReference>
<name>A0A9W5RCV5_9ACTO</name>
<gene>
    <name evidence="2" type="ORF">HMPREF9238_01626</name>
</gene>
<sequence>MRPIEGMRYAVLPGEGACRTCLQQQVIDTDRFMFRTGNPLNAVSANRTNPFFARALQAASKCGFAGGLSISKGSLSTRSARSTCRHVQTGSDEAVTSARYRAKKLPDFFTAARETDFISPVHATIGTFIDYDVSGLATAKSSGFMIRYSGSDSFTRPWGGHCENFNDATRLGILEGIERVACESPAPEQVAVDAEDFAETIGLEKFGIDIGPWKTAQPKVRAWTRGWALGEREPGFLGREVALPERLVYFAPTADTEPWVQDSSNGCAVGGTDSEAILFGLLEAVERDAFLAAWYGGLELSPIAPESIQNDVSNSYLQRLALNGVQVVLLDATVGIQIPTVVAVCEEPGGSTCVGAGCHPDPERALKSALIEVASDFQVVAAHREQRREELKAMLADYSLVRVMEDHADMFAHPDARGLISRWRHPRKRQISLDTLKRAGNADRSVESDLRFSIKQCREAGFEPIACELTDGLARAVGAHVWKVDVPGLIPIDFGRYQRVYSMSRLEDVARAFGDLPAGAKFQPVTIPHPFP</sequence>
<evidence type="ECO:0000313" key="3">
    <source>
        <dbReference type="Proteomes" id="UP000014387"/>
    </source>
</evidence>
<accession>A0A9W5RCV5</accession>
<organism evidence="2 3">
    <name type="scientific">Gleimia europaea ACS-120-V-Col10b</name>
    <dbReference type="NCBI Taxonomy" id="883069"/>
    <lineage>
        <taxon>Bacteria</taxon>
        <taxon>Bacillati</taxon>
        <taxon>Actinomycetota</taxon>
        <taxon>Actinomycetes</taxon>
        <taxon>Actinomycetales</taxon>
        <taxon>Actinomycetaceae</taxon>
        <taxon>Gleimia</taxon>
    </lineage>
</organism>
<dbReference type="PANTHER" id="PTHR37809:SF1">
    <property type="entry name" value="RIBOSOMAL PROTEIN S12 METHYLTHIOTRANSFERASE ACCESSORY FACTOR YCAO"/>
    <property type="match status" value="1"/>
</dbReference>
<proteinExistence type="predicted"/>
<dbReference type="InterPro" id="IPR003776">
    <property type="entry name" value="YcaO-like_dom"/>
</dbReference>
<dbReference type="Proteomes" id="UP000014387">
    <property type="component" value="Unassembled WGS sequence"/>
</dbReference>
<comment type="caution">
    <text evidence="2">The sequence shown here is derived from an EMBL/GenBank/DDBJ whole genome shotgun (WGS) entry which is preliminary data.</text>
</comment>
<evidence type="ECO:0000259" key="1">
    <source>
        <dbReference type="PROSITE" id="PS51664"/>
    </source>
</evidence>
<dbReference type="OrthoDB" id="2379922at2"/>
<dbReference type="AlphaFoldDB" id="A0A9W5RCV5"/>
<protein>
    <submittedName>
        <fullName evidence="2">SagD family bacteriocin biosynthesis docking scaffold</fullName>
    </submittedName>
</protein>
<evidence type="ECO:0000313" key="2">
    <source>
        <dbReference type="EMBL" id="EPD29425.1"/>
    </source>
</evidence>
<keyword evidence="3" id="KW-1185">Reference proteome</keyword>
<dbReference type="PROSITE" id="PS51664">
    <property type="entry name" value="YCAO"/>
    <property type="match status" value="1"/>
</dbReference>
<dbReference type="PANTHER" id="PTHR37809">
    <property type="entry name" value="RIBOSOMAL PROTEIN S12 METHYLTHIOTRANSFERASE ACCESSORY FACTOR YCAO"/>
    <property type="match status" value="1"/>
</dbReference>
<reference evidence="2 3" key="1">
    <citation type="submission" date="2013-05" db="EMBL/GenBank/DDBJ databases">
        <title>The Genome Sequence of Actinomyces europaeus ACS-120-V-COL10B.</title>
        <authorList>
            <consortium name="The Broad Institute Genomics Platform"/>
            <person name="Earl A."/>
            <person name="Ward D."/>
            <person name="Feldgarden M."/>
            <person name="Gevers D."/>
            <person name="Saerens B."/>
            <person name="Vaneechoutte M."/>
            <person name="Walker B."/>
            <person name="Young S."/>
            <person name="Zeng Q."/>
            <person name="Gargeya S."/>
            <person name="Fitzgerald M."/>
            <person name="Haas B."/>
            <person name="Abouelleil A."/>
            <person name="Allen A.W."/>
            <person name="Alvarado L."/>
            <person name="Arachchi H.M."/>
            <person name="Berlin A.M."/>
            <person name="Chapman S.B."/>
            <person name="Gainer-Dewar J."/>
            <person name="Goldberg J."/>
            <person name="Griggs A."/>
            <person name="Gujja S."/>
            <person name="Hansen M."/>
            <person name="Howarth C."/>
            <person name="Imamovic A."/>
            <person name="Ireland A."/>
            <person name="Larimer J."/>
            <person name="McCowan C."/>
            <person name="Murphy C."/>
            <person name="Pearson M."/>
            <person name="Poon T.W."/>
            <person name="Priest M."/>
            <person name="Roberts A."/>
            <person name="Saif S."/>
            <person name="Shea T."/>
            <person name="Sisk P."/>
            <person name="Sykes S."/>
            <person name="Wortman J."/>
            <person name="Nusbaum C."/>
            <person name="Birren B."/>
        </authorList>
    </citation>
    <scope>NUCLEOTIDE SEQUENCE [LARGE SCALE GENOMIC DNA]</scope>
    <source>
        <strain evidence="2 3">ACS-120-V-Col10b</strain>
    </source>
</reference>